<keyword evidence="3" id="KW-1185">Reference proteome</keyword>
<feature type="chain" id="PRO_5043674634" evidence="1">
    <location>
        <begin position="23"/>
        <end position="239"/>
    </location>
</feature>
<evidence type="ECO:0000313" key="2">
    <source>
        <dbReference type="EMBL" id="GIY40476.1"/>
    </source>
</evidence>
<evidence type="ECO:0000256" key="1">
    <source>
        <dbReference type="SAM" id="SignalP"/>
    </source>
</evidence>
<dbReference type="AlphaFoldDB" id="A0AAV4T4Q5"/>
<reference evidence="2 3" key="1">
    <citation type="submission" date="2021-06" db="EMBL/GenBank/DDBJ databases">
        <title>Caerostris darwini draft genome.</title>
        <authorList>
            <person name="Kono N."/>
            <person name="Arakawa K."/>
        </authorList>
    </citation>
    <scope>NUCLEOTIDE SEQUENCE [LARGE SCALE GENOMIC DNA]</scope>
</reference>
<feature type="signal peptide" evidence="1">
    <location>
        <begin position="1"/>
        <end position="22"/>
    </location>
</feature>
<gene>
    <name evidence="2" type="primary">AVEN_236360_1</name>
    <name evidence="2" type="ORF">CDAR_310481</name>
</gene>
<sequence length="239" mass="26749">MITIKSTITFFFVLIFTTQSFCLESDPYDFSSSYFCSTCFTNNQDQNYHCCFFFFKCCAEARRGSKSTTPGLNYPALPTHIAYIVQDRSIHPCPKNCQSNVALCCLSWNSQVGKTEEPSSTASYFQAAQEFEGYVEADSMVKNSSEDKDDSSDVFASQWSTSENYPDTDKPFHLALGANVNPSKLNSNYFGSTKNLFIPPSLASGHESYDSNVNKDGMVSKKLGWITKDLLKSSEDEKK</sequence>
<name>A0AAV4T4Q5_9ARAC</name>
<protein>
    <submittedName>
        <fullName evidence="2">Uncharacterized protein</fullName>
    </submittedName>
</protein>
<organism evidence="2 3">
    <name type="scientific">Caerostris darwini</name>
    <dbReference type="NCBI Taxonomy" id="1538125"/>
    <lineage>
        <taxon>Eukaryota</taxon>
        <taxon>Metazoa</taxon>
        <taxon>Ecdysozoa</taxon>
        <taxon>Arthropoda</taxon>
        <taxon>Chelicerata</taxon>
        <taxon>Arachnida</taxon>
        <taxon>Araneae</taxon>
        <taxon>Araneomorphae</taxon>
        <taxon>Entelegynae</taxon>
        <taxon>Araneoidea</taxon>
        <taxon>Araneidae</taxon>
        <taxon>Caerostris</taxon>
    </lineage>
</organism>
<keyword evidence="1" id="KW-0732">Signal</keyword>
<dbReference type="EMBL" id="BPLQ01008940">
    <property type="protein sequence ID" value="GIY40476.1"/>
    <property type="molecule type" value="Genomic_DNA"/>
</dbReference>
<evidence type="ECO:0000313" key="3">
    <source>
        <dbReference type="Proteomes" id="UP001054837"/>
    </source>
</evidence>
<proteinExistence type="predicted"/>
<accession>A0AAV4T4Q5</accession>
<comment type="caution">
    <text evidence="2">The sequence shown here is derived from an EMBL/GenBank/DDBJ whole genome shotgun (WGS) entry which is preliminary data.</text>
</comment>
<dbReference type="Proteomes" id="UP001054837">
    <property type="component" value="Unassembled WGS sequence"/>
</dbReference>